<dbReference type="PROSITE" id="PS51450">
    <property type="entry name" value="LRR"/>
    <property type="match status" value="1"/>
</dbReference>
<dbReference type="EMBL" id="LAZR01017844">
    <property type="protein sequence ID" value="KKL98726.1"/>
    <property type="molecule type" value="Genomic_DNA"/>
</dbReference>
<gene>
    <name evidence="1" type="ORF">LCGC14_1821540</name>
</gene>
<evidence type="ECO:0008006" key="2">
    <source>
        <dbReference type="Google" id="ProtNLM"/>
    </source>
</evidence>
<dbReference type="SUPFAM" id="SSF52058">
    <property type="entry name" value="L domain-like"/>
    <property type="match status" value="1"/>
</dbReference>
<organism evidence="1">
    <name type="scientific">marine sediment metagenome</name>
    <dbReference type="NCBI Taxonomy" id="412755"/>
    <lineage>
        <taxon>unclassified sequences</taxon>
        <taxon>metagenomes</taxon>
        <taxon>ecological metagenomes</taxon>
    </lineage>
</organism>
<dbReference type="AlphaFoldDB" id="A0A0F9H6V6"/>
<accession>A0A0F9H6V6</accession>
<comment type="caution">
    <text evidence="1">The sequence shown here is derived from an EMBL/GenBank/DDBJ whole genome shotgun (WGS) entry which is preliminary data.</text>
</comment>
<proteinExistence type="predicted"/>
<dbReference type="InterPro" id="IPR032675">
    <property type="entry name" value="LRR_dom_sf"/>
</dbReference>
<name>A0A0F9H6V6_9ZZZZ</name>
<evidence type="ECO:0000313" key="1">
    <source>
        <dbReference type="EMBL" id="KKL98726.1"/>
    </source>
</evidence>
<protein>
    <recommendedName>
        <fullName evidence="2">Leucine-rich repeat domain-containing protein</fullName>
    </recommendedName>
</protein>
<dbReference type="Gene3D" id="3.80.10.10">
    <property type="entry name" value="Ribonuclease Inhibitor"/>
    <property type="match status" value="1"/>
</dbReference>
<reference evidence="1" key="1">
    <citation type="journal article" date="2015" name="Nature">
        <title>Complex archaea that bridge the gap between prokaryotes and eukaryotes.</title>
        <authorList>
            <person name="Spang A."/>
            <person name="Saw J.H."/>
            <person name="Jorgensen S.L."/>
            <person name="Zaremba-Niedzwiedzka K."/>
            <person name="Martijn J."/>
            <person name="Lind A.E."/>
            <person name="van Eijk R."/>
            <person name="Schleper C."/>
            <person name="Guy L."/>
            <person name="Ettema T.J."/>
        </authorList>
    </citation>
    <scope>NUCLEOTIDE SEQUENCE</scope>
</reference>
<sequence>MKEFVINEFIKLRLVDGITNIYVKGRLFNQCKFVLLNQRPDNIGQLQEINSVDDLESQLDDSLESEIFPEGIISPEMEFWVHSSNLQVWAESNYDTRFLHRNLAFPLLKEIAKTKDSLALRVFKEEIGKRFESGNPTVVNFLIEEKYHQFLSEEELLSSLLKQEDADAILEIEMYLKEHLNPIPQVRQELLLVPEVPRFEDGVIPYVALGNPFAFWVRETFNAYATRYRRVVKLKLTGFPDDFKFPECVSQLEALEELYIHNNQLTKLPEWVDLLNNLKLINIRGYEFDSEYLETVVRKFKEKGVKVVW</sequence>
<dbReference type="InterPro" id="IPR001611">
    <property type="entry name" value="Leu-rich_rpt"/>
</dbReference>